<dbReference type="InterPro" id="IPR025105">
    <property type="entry name" value="DUF4010"/>
</dbReference>
<organism evidence="4 5">
    <name type="scientific">Rhizobium puerariae</name>
    <dbReference type="NCBI Taxonomy" id="1585791"/>
    <lineage>
        <taxon>Bacteria</taxon>
        <taxon>Pseudomonadati</taxon>
        <taxon>Pseudomonadota</taxon>
        <taxon>Alphaproteobacteria</taxon>
        <taxon>Hyphomicrobiales</taxon>
        <taxon>Rhizobiaceae</taxon>
        <taxon>Rhizobium/Agrobacterium group</taxon>
        <taxon>Rhizobium</taxon>
    </lineage>
</organism>
<keyword evidence="1" id="KW-1133">Transmembrane helix</keyword>
<dbReference type="EMBL" id="JBHMAA010000034">
    <property type="protein sequence ID" value="MFB9952507.1"/>
    <property type="molecule type" value="Genomic_DNA"/>
</dbReference>
<feature type="domain" description="DUF4010" evidence="3">
    <location>
        <begin position="195"/>
        <end position="398"/>
    </location>
</feature>
<feature type="transmembrane region" description="Helical" evidence="1">
    <location>
        <begin position="402"/>
        <end position="420"/>
    </location>
</feature>
<feature type="transmembrane region" description="Helical" evidence="1">
    <location>
        <begin position="127"/>
        <end position="144"/>
    </location>
</feature>
<feature type="transmembrane region" description="Helical" evidence="1">
    <location>
        <begin position="188"/>
        <end position="207"/>
    </location>
</feature>
<gene>
    <name evidence="4" type="ORF">ACFFP0_26995</name>
</gene>
<dbReference type="RefSeq" id="WP_377265312.1">
    <property type="nucleotide sequence ID" value="NZ_JBHMAA010000034.1"/>
</dbReference>
<feature type="transmembrane region" description="Helical" evidence="1">
    <location>
        <begin position="68"/>
        <end position="89"/>
    </location>
</feature>
<feature type="transmembrane region" description="Helical" evidence="1">
    <location>
        <begin position="274"/>
        <end position="295"/>
    </location>
</feature>
<feature type="transmembrane region" description="Helical" evidence="1">
    <location>
        <begin position="315"/>
        <end position="332"/>
    </location>
</feature>
<evidence type="ECO:0000259" key="3">
    <source>
        <dbReference type="Pfam" id="PF13194"/>
    </source>
</evidence>
<feature type="transmembrane region" description="Helical" evidence="1">
    <location>
        <begin position="101"/>
        <end position="121"/>
    </location>
</feature>
<evidence type="ECO:0000313" key="4">
    <source>
        <dbReference type="EMBL" id="MFB9952507.1"/>
    </source>
</evidence>
<proteinExistence type="predicted"/>
<dbReference type="PANTHER" id="PTHR39084">
    <property type="entry name" value="MEMBRANE PROTEIN-RELATED"/>
    <property type="match status" value="1"/>
</dbReference>
<dbReference type="Pfam" id="PF13194">
    <property type="entry name" value="DUF4010"/>
    <property type="match status" value="1"/>
</dbReference>
<comment type="caution">
    <text evidence="4">The sequence shown here is derived from an EMBL/GenBank/DDBJ whole genome shotgun (WGS) entry which is preliminary data.</text>
</comment>
<evidence type="ECO:0000256" key="1">
    <source>
        <dbReference type="SAM" id="Phobius"/>
    </source>
</evidence>
<protein>
    <submittedName>
        <fullName evidence="4">MgtC/SapB family protein</fullName>
    </submittedName>
</protein>
<keyword evidence="5" id="KW-1185">Reference proteome</keyword>
<feature type="transmembrane region" description="Helical" evidence="1">
    <location>
        <begin position="246"/>
        <end position="268"/>
    </location>
</feature>
<keyword evidence="1" id="KW-0472">Membrane</keyword>
<keyword evidence="1" id="KW-0812">Transmembrane</keyword>
<feature type="domain" description="MgtC/SapB/SrpB/YhiD N-terminal" evidence="2">
    <location>
        <begin position="12"/>
        <end position="145"/>
    </location>
</feature>
<dbReference type="PANTHER" id="PTHR39084:SF1">
    <property type="entry name" value="DUF4010 DOMAIN-CONTAINING PROTEIN"/>
    <property type="match status" value="1"/>
</dbReference>
<dbReference type="InterPro" id="IPR049177">
    <property type="entry name" value="MgtC_SapB_SrpB_YhiD_N"/>
</dbReference>
<dbReference type="Proteomes" id="UP001589692">
    <property type="component" value="Unassembled WGS sequence"/>
</dbReference>
<accession>A0ABV6ARL8</accession>
<evidence type="ECO:0000259" key="2">
    <source>
        <dbReference type="Pfam" id="PF02308"/>
    </source>
</evidence>
<sequence length="429" mass="43726">MDNVELFQRVGLAVAIGAAVGVERHWRERDEPEGARTAGIRTFTMIGMLGGVAGLIERSLIERSLGAASAYPGIVTIGFLLAVAAVMALFELREAIAQHSFSATSVIAAILTFGLGVLAVTGDMVPASAAGATLVAILASRDFLHGAIRRLQWVELRSAVILLAMTFVLLPVIPSDPVGPFGGISPRSLVLLVITLASISFAGYIAVRMLGPSRGDMVAGAIGGIVSSTGTTIAFARRSREGANPISLAAGAVSAGAVSLARTAFLVGTLAASLLPALLLPVCVAAVLMLAYALFLSFRQQVATERQPPGNPFELVAVAKMAALLAGVAFLARAATQYFGDTGLIAASAISALADVDAVTVTVAGMRPALDAGLAARAIGAAVLANMAAKAVYATIFGSRPFAIHLWAATLLSTVAGLAAESLQAWISG</sequence>
<feature type="transmembrane region" description="Helical" evidence="1">
    <location>
        <begin position="344"/>
        <end position="366"/>
    </location>
</feature>
<feature type="transmembrane region" description="Helical" evidence="1">
    <location>
        <begin position="156"/>
        <end position="173"/>
    </location>
</feature>
<dbReference type="Pfam" id="PF02308">
    <property type="entry name" value="MgtC"/>
    <property type="match status" value="1"/>
</dbReference>
<feature type="transmembrane region" description="Helical" evidence="1">
    <location>
        <begin position="38"/>
        <end position="56"/>
    </location>
</feature>
<reference evidence="4 5" key="1">
    <citation type="submission" date="2024-09" db="EMBL/GenBank/DDBJ databases">
        <authorList>
            <person name="Sun Q."/>
            <person name="Mori K."/>
        </authorList>
    </citation>
    <scope>NUCLEOTIDE SEQUENCE [LARGE SCALE GENOMIC DNA]</scope>
    <source>
        <strain evidence="4 5">TBRC 4938</strain>
    </source>
</reference>
<name>A0ABV6ARL8_9HYPH</name>
<evidence type="ECO:0000313" key="5">
    <source>
        <dbReference type="Proteomes" id="UP001589692"/>
    </source>
</evidence>
<feature type="transmembrane region" description="Helical" evidence="1">
    <location>
        <begin position="378"/>
        <end position="396"/>
    </location>
</feature>